<evidence type="ECO:0000256" key="4">
    <source>
        <dbReference type="ARBA" id="ARBA00022821"/>
    </source>
</evidence>
<dbReference type="InterPro" id="IPR001010">
    <property type="entry name" value="Thionin"/>
</dbReference>
<dbReference type="AlphaFoldDB" id="A0A2S3HJA7"/>
<evidence type="ECO:0000256" key="5">
    <source>
        <dbReference type="ARBA" id="ARBA00023157"/>
    </source>
</evidence>
<comment type="subcellular location">
    <subcellularLocation>
        <location evidence="2">Secreted</location>
    </subcellularLocation>
</comment>
<sequence>MQVFILDRSVQQLDHLSTSTCFPLRLPICALQKPQTKNMEGKSLRSVYTGSLIMFLLVVGQIQVEAKAKACCRKLWSATCAKNCIGYGFDLNYCAAQCGCKLTDEDQCHSRWAALPSESAAEATVVDYCKMGCTSSVCNQMITDATSEVKKDNVMKYCGIACHQFCTKGAGTATATLAA</sequence>
<organism evidence="6">
    <name type="scientific">Panicum hallii</name>
    <dbReference type="NCBI Taxonomy" id="206008"/>
    <lineage>
        <taxon>Eukaryota</taxon>
        <taxon>Viridiplantae</taxon>
        <taxon>Streptophyta</taxon>
        <taxon>Embryophyta</taxon>
        <taxon>Tracheophyta</taxon>
        <taxon>Spermatophyta</taxon>
        <taxon>Magnoliopsida</taxon>
        <taxon>Liliopsida</taxon>
        <taxon>Poales</taxon>
        <taxon>Poaceae</taxon>
        <taxon>PACMAD clade</taxon>
        <taxon>Panicoideae</taxon>
        <taxon>Panicodae</taxon>
        <taxon>Paniceae</taxon>
        <taxon>Panicinae</taxon>
        <taxon>Panicum</taxon>
        <taxon>Panicum sect. Panicum</taxon>
    </lineage>
</organism>
<dbReference type="Gramene" id="PAN23944">
    <property type="protein sequence ID" value="PAN23944"/>
    <property type="gene ID" value="PAHAL_4G185900"/>
</dbReference>
<keyword evidence="5" id="KW-1015">Disulfide bond</keyword>
<dbReference type="GO" id="GO:0005576">
    <property type="term" value="C:extracellular region"/>
    <property type="evidence" value="ECO:0007669"/>
    <property type="project" value="UniProtKB-SubCell"/>
</dbReference>
<name>A0A2S3HJA7_9POAL</name>
<accession>A0A2S3HJA7</accession>
<dbReference type="Proteomes" id="UP000243499">
    <property type="component" value="Chromosome 4"/>
</dbReference>
<comment type="function">
    <text evidence="1">Thionins are small plant proteins which are toxic to animal cells. They seem to exert their toxic effect at the level of the cell membrane. Their precise function is not known.</text>
</comment>
<keyword evidence="3" id="KW-0964">Secreted</keyword>
<evidence type="ECO:0000313" key="6">
    <source>
        <dbReference type="EMBL" id="PAN23944.1"/>
    </source>
</evidence>
<dbReference type="PANTHER" id="PTHR33920">
    <property type="entry name" value="THIONIN-2.1-RELATED"/>
    <property type="match status" value="1"/>
</dbReference>
<gene>
    <name evidence="6" type="ORF">PAHAL_4G185900</name>
</gene>
<evidence type="ECO:0000256" key="2">
    <source>
        <dbReference type="ARBA" id="ARBA00004613"/>
    </source>
</evidence>
<evidence type="ECO:0000256" key="3">
    <source>
        <dbReference type="ARBA" id="ARBA00022525"/>
    </source>
</evidence>
<dbReference type="EMBL" id="CM008049">
    <property type="protein sequence ID" value="PAN23944.1"/>
    <property type="molecule type" value="Genomic_DNA"/>
</dbReference>
<reference evidence="6" key="1">
    <citation type="submission" date="2018-04" db="EMBL/GenBank/DDBJ databases">
        <title>WGS assembly of Panicum hallii.</title>
        <authorList>
            <person name="Lovell J."/>
            <person name="Jenkins J."/>
            <person name="Lowry D."/>
            <person name="Mamidi S."/>
            <person name="Sreedasyam A."/>
            <person name="Weng X."/>
            <person name="Barry K."/>
            <person name="Bonette J."/>
            <person name="Campitelli B."/>
            <person name="Daum C."/>
            <person name="Gordon S."/>
            <person name="Gould B."/>
            <person name="Lipzen A."/>
            <person name="Macqueen A."/>
            <person name="Palacio-Mejia J."/>
            <person name="Plott C."/>
            <person name="Shakirov E."/>
            <person name="Shu S."/>
            <person name="Yoshinaga Y."/>
            <person name="Zane M."/>
            <person name="Rokhsar D."/>
            <person name="Grimwood J."/>
            <person name="Schmutz J."/>
            <person name="Juenger T."/>
        </authorList>
    </citation>
    <scope>NUCLEOTIDE SEQUENCE [LARGE SCALE GENOMIC DNA]</scope>
    <source>
        <strain evidence="6">FIL2</strain>
    </source>
</reference>
<keyword evidence="4" id="KW-0611">Plant defense</keyword>
<protein>
    <submittedName>
        <fullName evidence="6">Uncharacterized protein</fullName>
    </submittedName>
</protein>
<evidence type="ECO:0000256" key="1">
    <source>
        <dbReference type="ARBA" id="ARBA00002847"/>
    </source>
</evidence>
<dbReference type="GO" id="GO:0006952">
    <property type="term" value="P:defense response"/>
    <property type="evidence" value="ECO:0007669"/>
    <property type="project" value="UniProtKB-KW"/>
</dbReference>
<proteinExistence type="predicted"/>
<dbReference type="PANTHER" id="PTHR33920:SF2">
    <property type="entry name" value="THIONIN-2.1-RELATED"/>
    <property type="match status" value="1"/>
</dbReference>